<reference evidence="9 10" key="1">
    <citation type="submission" date="2024-03" db="EMBL/GenBank/DDBJ databases">
        <authorList>
            <person name="Brejova B."/>
        </authorList>
    </citation>
    <scope>NUCLEOTIDE SEQUENCE [LARGE SCALE GENOMIC DNA]</scope>
    <source>
        <strain evidence="9 10">CBS 14171</strain>
    </source>
</reference>
<dbReference type="InterPro" id="IPR011691">
    <property type="entry name" value="Vesicle_transpt_SFT2"/>
</dbReference>
<evidence type="ECO:0000313" key="9">
    <source>
        <dbReference type="EMBL" id="CAK9436142.1"/>
    </source>
</evidence>
<evidence type="ECO:0000256" key="8">
    <source>
        <dbReference type="RuleBase" id="RU363111"/>
    </source>
</evidence>
<evidence type="ECO:0000313" key="10">
    <source>
        <dbReference type="Proteomes" id="UP001497383"/>
    </source>
</evidence>
<keyword evidence="3 8" id="KW-0812">Transmembrane</keyword>
<gene>
    <name evidence="9" type="ORF">LODBEIA_P07000</name>
</gene>
<protein>
    <recommendedName>
        <fullName evidence="8">Protein transport protein SFT2</fullName>
    </recommendedName>
</protein>
<feature type="transmembrane region" description="Helical" evidence="8">
    <location>
        <begin position="195"/>
        <end position="216"/>
    </location>
</feature>
<feature type="transmembrane region" description="Helical" evidence="8">
    <location>
        <begin position="113"/>
        <end position="134"/>
    </location>
</feature>
<sequence>MSSASENVFRQSFQNWNSRAAQANTSSNRPVLSEWSDYFKSGANDFYNRLPTSVQDLTNTGSDPSNVQEPFWFQLSRLERLIGFACCLGASILCFIVCFFMFPVLALRPRKFALLWTGGTVLFVTSFGVLQGPYNYVRHLLSRDRIVFTTIFFLSILMVLYSSVVLKSTILTIMSSIIEIFAVLYYAVSYFPFGATTLTFFTSYIMGYLGGFIGGIL</sequence>
<proteinExistence type="inferred from homology"/>
<dbReference type="PANTHER" id="PTHR23137">
    <property type="entry name" value="VESICLE TRANSPORT PROTEIN-RELATED"/>
    <property type="match status" value="1"/>
</dbReference>
<keyword evidence="10" id="KW-1185">Reference proteome</keyword>
<dbReference type="PANTHER" id="PTHR23137:SF36">
    <property type="entry name" value="VESICLE TRANSPORT PROTEIN SFT2C"/>
    <property type="match status" value="1"/>
</dbReference>
<name>A0ABP0ZE86_9ASCO</name>
<evidence type="ECO:0000256" key="2">
    <source>
        <dbReference type="ARBA" id="ARBA00022448"/>
    </source>
</evidence>
<feature type="transmembrane region" description="Helical" evidence="8">
    <location>
        <begin position="170"/>
        <end position="188"/>
    </location>
</feature>
<dbReference type="InterPro" id="IPR007305">
    <property type="entry name" value="Vesicle_transpt_Got1/SFT2"/>
</dbReference>
<dbReference type="EMBL" id="OZ022405">
    <property type="protein sequence ID" value="CAK9436142.1"/>
    <property type="molecule type" value="Genomic_DNA"/>
</dbReference>
<evidence type="ECO:0000256" key="5">
    <source>
        <dbReference type="ARBA" id="ARBA00022989"/>
    </source>
</evidence>
<comment type="function">
    <text evidence="8">Nonessential protein required for the fusion of transport vesicles derived from the endocytic pathway with the Golgi complex.</text>
</comment>
<keyword evidence="8" id="KW-0333">Golgi apparatus</keyword>
<dbReference type="RefSeq" id="XP_066827638.1">
    <property type="nucleotide sequence ID" value="XM_066976650.1"/>
</dbReference>
<feature type="transmembrane region" description="Helical" evidence="8">
    <location>
        <begin position="81"/>
        <end position="107"/>
    </location>
</feature>
<dbReference type="Proteomes" id="UP001497383">
    <property type="component" value="Chromosome 1"/>
</dbReference>
<keyword evidence="4 8" id="KW-0653">Protein transport</keyword>
<evidence type="ECO:0000256" key="6">
    <source>
        <dbReference type="ARBA" id="ARBA00023136"/>
    </source>
</evidence>
<organism evidence="9 10">
    <name type="scientific">Lodderomyces beijingensis</name>
    <dbReference type="NCBI Taxonomy" id="1775926"/>
    <lineage>
        <taxon>Eukaryota</taxon>
        <taxon>Fungi</taxon>
        <taxon>Dikarya</taxon>
        <taxon>Ascomycota</taxon>
        <taxon>Saccharomycotina</taxon>
        <taxon>Pichiomycetes</taxon>
        <taxon>Debaryomycetaceae</taxon>
        <taxon>Candida/Lodderomyces clade</taxon>
        <taxon>Lodderomyces</taxon>
    </lineage>
</organism>
<dbReference type="GeneID" id="92205896"/>
<comment type="similarity">
    <text evidence="7 8">Belongs to the SFT2 family.</text>
</comment>
<evidence type="ECO:0000256" key="3">
    <source>
        <dbReference type="ARBA" id="ARBA00022692"/>
    </source>
</evidence>
<keyword evidence="5 8" id="KW-1133">Transmembrane helix</keyword>
<comment type="subcellular location">
    <subcellularLocation>
        <location evidence="8">Golgi apparatus membrane</location>
        <topology evidence="8">Multi-pass membrane protein</topology>
    </subcellularLocation>
    <subcellularLocation>
        <location evidence="1">Membrane</location>
        <topology evidence="1">Multi-pass membrane protein</topology>
    </subcellularLocation>
</comment>
<keyword evidence="2 8" id="KW-0813">Transport</keyword>
<comment type="caution">
    <text evidence="8">Lacks conserved residue(s) required for the propagation of feature annotation.</text>
</comment>
<dbReference type="Pfam" id="PF04178">
    <property type="entry name" value="Got1"/>
    <property type="match status" value="1"/>
</dbReference>
<keyword evidence="6 8" id="KW-0472">Membrane</keyword>
<feature type="transmembrane region" description="Helical" evidence="8">
    <location>
        <begin position="146"/>
        <end position="164"/>
    </location>
</feature>
<evidence type="ECO:0000256" key="7">
    <source>
        <dbReference type="ARBA" id="ARBA00025800"/>
    </source>
</evidence>
<evidence type="ECO:0000256" key="1">
    <source>
        <dbReference type="ARBA" id="ARBA00004141"/>
    </source>
</evidence>
<accession>A0ABP0ZE86</accession>
<evidence type="ECO:0000256" key="4">
    <source>
        <dbReference type="ARBA" id="ARBA00022927"/>
    </source>
</evidence>